<name>A0ABD5DWB2_ACIBA</name>
<protein>
    <submittedName>
        <fullName evidence="2">EamA family transporter</fullName>
    </submittedName>
</protein>
<dbReference type="AlphaFoldDB" id="A0ABD5DWB2"/>
<sequence>LQRIPLGVAVALEFTGPLAVALFGSRRPLDFVWVALAILGLWYLLPLGQNVAQVDLTGALFALGAGACWAVYILTGQRAGEE</sequence>
<dbReference type="EMBL" id="VMAF01001416">
    <property type="protein sequence ID" value="MDR8434434.1"/>
    <property type="molecule type" value="Genomic_DNA"/>
</dbReference>
<organism evidence="2">
    <name type="scientific">Acinetobacter baumannii</name>
    <dbReference type="NCBI Taxonomy" id="470"/>
    <lineage>
        <taxon>Bacteria</taxon>
        <taxon>Pseudomonadati</taxon>
        <taxon>Pseudomonadota</taxon>
        <taxon>Gammaproteobacteria</taxon>
        <taxon>Moraxellales</taxon>
        <taxon>Moraxellaceae</taxon>
        <taxon>Acinetobacter</taxon>
        <taxon>Acinetobacter calcoaceticus/baumannii complex</taxon>
    </lineage>
</organism>
<feature type="non-terminal residue" evidence="2">
    <location>
        <position position="1"/>
    </location>
</feature>
<evidence type="ECO:0000313" key="2">
    <source>
        <dbReference type="EMBL" id="MDR8434434.1"/>
    </source>
</evidence>
<reference evidence="2" key="1">
    <citation type="submission" date="2019-07" db="EMBL/GenBank/DDBJ databases">
        <title>Biological characteristics of mucoid Acinetobacter baumannii from a general hospital in China.</title>
        <authorList>
            <person name="Hua X."/>
            <person name="Yu Y."/>
        </authorList>
    </citation>
    <scope>NUCLEOTIDE SEQUENCE</scope>
    <source>
        <strain evidence="2">N8</strain>
    </source>
</reference>
<feature type="transmembrane region" description="Helical" evidence="1">
    <location>
        <begin position="54"/>
        <end position="74"/>
    </location>
</feature>
<keyword evidence="1" id="KW-0812">Transmembrane</keyword>
<feature type="transmembrane region" description="Helical" evidence="1">
    <location>
        <begin position="31"/>
        <end position="48"/>
    </location>
</feature>
<comment type="caution">
    <text evidence="2">The sequence shown here is derived from an EMBL/GenBank/DDBJ whole genome shotgun (WGS) entry which is preliminary data.</text>
</comment>
<keyword evidence="1" id="KW-1133">Transmembrane helix</keyword>
<evidence type="ECO:0000256" key="1">
    <source>
        <dbReference type="SAM" id="Phobius"/>
    </source>
</evidence>
<feature type="non-terminal residue" evidence="2">
    <location>
        <position position="82"/>
    </location>
</feature>
<gene>
    <name evidence="2" type="ORF">FPK63_25710</name>
</gene>
<accession>A0ABD5DWB2</accession>
<keyword evidence="1" id="KW-0472">Membrane</keyword>
<feature type="transmembrane region" description="Helical" evidence="1">
    <location>
        <begin position="6"/>
        <end position="24"/>
    </location>
</feature>
<proteinExistence type="predicted"/>